<gene>
    <name evidence="1" type="ORF">SAMN02745168_1219</name>
</gene>
<dbReference type="OrthoDB" id="9797653at2"/>
<evidence type="ECO:0000313" key="2">
    <source>
        <dbReference type="Proteomes" id="UP000192790"/>
    </source>
</evidence>
<dbReference type="SUPFAM" id="SSF89796">
    <property type="entry name" value="CoA-transferase family III (CaiB/BaiF)"/>
    <property type="match status" value="1"/>
</dbReference>
<dbReference type="RefSeq" id="WP_084233839.1">
    <property type="nucleotide sequence ID" value="NZ_FWXW01000002.1"/>
</dbReference>
<dbReference type="InterPro" id="IPR023606">
    <property type="entry name" value="CoA-Trfase_III_dom_1_sf"/>
</dbReference>
<sequence length="401" mass="44399">MKPLEGIKIVEIANFVAAPASSRLLADWGAEVIKIEAPGGDPNRFMGTLNRMPGEDGANPTFDTTAMNKKLISLDLKKAEAKAILFRLLEEADAVLTNFRTDALKKMGLTYEILSERFPRLIFAQILGYGEAGSEKDTPGYDYTAYGARGGLIGSLHQAGGEPINAITAYGDFQASITLAAGILGAYIGRQKTGMGEKVTVSLHHTAVYMFNWAIMAAAFGNHYPKNRRSVNCPTINTYQGSNGRWMQLCVPEYDRYYSKFITLIGRGDLAKDERFDKIATLTRLGTNGELIAIIEEKMKEKTVDEWVAIFKENQLPCEKAYEFEEILKDEQAWENDILQKMKYPTGDEVTIVRTPVLMKNMGLPESRASGAIGRDTAEVLKRHGYTPEEIKGFRAGGIIK</sequence>
<dbReference type="Gene3D" id="3.30.1540.10">
    <property type="entry name" value="formyl-coa transferase, domain 3"/>
    <property type="match status" value="1"/>
</dbReference>
<protein>
    <submittedName>
        <fullName evidence="1">CoA-transferase family III</fullName>
    </submittedName>
</protein>
<dbReference type="InterPro" id="IPR003673">
    <property type="entry name" value="CoA-Trfase_fam_III"/>
</dbReference>
<reference evidence="1 2" key="1">
    <citation type="submission" date="2017-04" db="EMBL/GenBank/DDBJ databases">
        <authorList>
            <person name="Afonso C.L."/>
            <person name="Miller P.J."/>
            <person name="Scott M.A."/>
            <person name="Spackman E."/>
            <person name="Goraichik I."/>
            <person name="Dimitrov K.M."/>
            <person name="Suarez D.L."/>
            <person name="Swayne D.E."/>
        </authorList>
    </citation>
    <scope>NUCLEOTIDE SEQUENCE [LARGE SCALE GENOMIC DNA]</scope>
    <source>
        <strain evidence="1 2">DSM 12816</strain>
    </source>
</reference>
<dbReference type="InterPro" id="IPR050509">
    <property type="entry name" value="CoA-transferase_III"/>
</dbReference>
<dbReference type="EMBL" id="FWXW01000002">
    <property type="protein sequence ID" value="SMC49184.1"/>
    <property type="molecule type" value="Genomic_DNA"/>
</dbReference>
<dbReference type="PANTHER" id="PTHR48228">
    <property type="entry name" value="SUCCINYL-COA--D-CITRAMALATE COA-TRANSFERASE"/>
    <property type="match status" value="1"/>
</dbReference>
<dbReference type="Pfam" id="PF02515">
    <property type="entry name" value="CoA_transf_3"/>
    <property type="match status" value="1"/>
</dbReference>
<dbReference type="PANTHER" id="PTHR48228:SF2">
    <property type="entry name" value="E-CINNAMOYL-COA:R-PHENYLLACTATE COA TRANSFERASE LARGE SUBUNIT"/>
    <property type="match status" value="1"/>
</dbReference>
<proteinExistence type="predicted"/>
<dbReference type="Proteomes" id="UP000192790">
    <property type="component" value="Unassembled WGS sequence"/>
</dbReference>
<evidence type="ECO:0000313" key="1">
    <source>
        <dbReference type="EMBL" id="SMC49184.1"/>
    </source>
</evidence>
<dbReference type="AlphaFoldDB" id="A0A1W1ZLB7"/>
<dbReference type="InterPro" id="IPR044855">
    <property type="entry name" value="CoA-Trfase_III_dom3_sf"/>
</dbReference>
<dbReference type="Gene3D" id="3.40.50.10540">
    <property type="entry name" value="Crotonobetainyl-coa:carnitine coa-transferase, domain 1"/>
    <property type="match status" value="1"/>
</dbReference>
<organism evidence="1 2">
    <name type="scientific">Papillibacter cinnamivorans DSM 12816</name>
    <dbReference type="NCBI Taxonomy" id="1122930"/>
    <lineage>
        <taxon>Bacteria</taxon>
        <taxon>Bacillati</taxon>
        <taxon>Bacillota</taxon>
        <taxon>Clostridia</taxon>
        <taxon>Eubacteriales</taxon>
        <taxon>Oscillospiraceae</taxon>
        <taxon>Papillibacter</taxon>
    </lineage>
</organism>
<dbReference type="GO" id="GO:0016740">
    <property type="term" value="F:transferase activity"/>
    <property type="evidence" value="ECO:0007669"/>
    <property type="project" value="UniProtKB-KW"/>
</dbReference>
<dbReference type="STRING" id="1122930.SAMN02745168_1219"/>
<accession>A0A1W1ZLB7</accession>
<keyword evidence="2" id="KW-1185">Reference proteome</keyword>
<name>A0A1W1ZLB7_9FIRM</name>
<keyword evidence="1" id="KW-0808">Transferase</keyword>